<dbReference type="Proteomes" id="UP000738325">
    <property type="component" value="Unassembled WGS sequence"/>
</dbReference>
<evidence type="ECO:0000313" key="2">
    <source>
        <dbReference type="Proteomes" id="UP000738325"/>
    </source>
</evidence>
<evidence type="ECO:0000313" key="1">
    <source>
        <dbReference type="EMBL" id="KAG0303187.1"/>
    </source>
</evidence>
<keyword evidence="2" id="KW-1185">Reference proteome</keyword>
<dbReference type="OrthoDB" id="2321175at2759"/>
<organism evidence="1 2">
    <name type="scientific">Dissophora globulifera</name>
    <dbReference type="NCBI Taxonomy" id="979702"/>
    <lineage>
        <taxon>Eukaryota</taxon>
        <taxon>Fungi</taxon>
        <taxon>Fungi incertae sedis</taxon>
        <taxon>Mucoromycota</taxon>
        <taxon>Mortierellomycotina</taxon>
        <taxon>Mortierellomycetes</taxon>
        <taxon>Mortierellales</taxon>
        <taxon>Mortierellaceae</taxon>
        <taxon>Dissophora</taxon>
    </lineage>
</organism>
<proteinExistence type="predicted"/>
<dbReference type="AlphaFoldDB" id="A0A9P6UIS9"/>
<name>A0A9P6UIS9_9FUNG</name>
<accession>A0A9P6UIS9</accession>
<gene>
    <name evidence="1" type="ORF">BGZ99_002752</name>
</gene>
<sequence>MAGTTGRLRLDFFRQVEGSSGKGLEVVLEKGKIVEATEWAKPSPEGQLEERLKWKKDGITPTVFLASFAPLTFTTLLTGKHSFEELNYAYGECAARDEPTRLLLNALFPKVDHDFDILHW</sequence>
<comment type="caution">
    <text evidence="1">The sequence shown here is derived from an EMBL/GenBank/DDBJ whole genome shotgun (WGS) entry which is preliminary data.</text>
</comment>
<reference evidence="1" key="1">
    <citation type="journal article" date="2020" name="Fungal Divers.">
        <title>Resolving the Mortierellaceae phylogeny through synthesis of multi-gene phylogenetics and phylogenomics.</title>
        <authorList>
            <person name="Vandepol N."/>
            <person name="Liber J."/>
            <person name="Desiro A."/>
            <person name="Na H."/>
            <person name="Kennedy M."/>
            <person name="Barry K."/>
            <person name="Grigoriev I.V."/>
            <person name="Miller A.N."/>
            <person name="O'Donnell K."/>
            <person name="Stajich J.E."/>
            <person name="Bonito G."/>
        </authorList>
    </citation>
    <scope>NUCLEOTIDE SEQUENCE</scope>
    <source>
        <strain evidence="1">REB-010B</strain>
    </source>
</reference>
<dbReference type="EMBL" id="JAAAIP010001871">
    <property type="protein sequence ID" value="KAG0303187.1"/>
    <property type="molecule type" value="Genomic_DNA"/>
</dbReference>
<protein>
    <submittedName>
        <fullName evidence="1">Uncharacterized protein</fullName>
    </submittedName>
</protein>